<sequence length="215" mass="24977">MNKALEQLFVEIEPCQEVTEATTEPASVLWQGQNLQDASATPSQNADRADGGGNVERSSSFTLPEPSQLMREHLQRRAEAEAHFQRGETVRSRSKEPAQKKPPRQQMDQTSLEQEIDRMIERTLNEHNVAPSHMEGLRNYLRRETQRDQRVSQLVRYQQEERQRMQQEFERQQKYLIQEICSEMDLSLYGDSSSETEEQPAEGSSPQEDEPREPF</sequence>
<feature type="compositionally biased region" description="Basic and acidic residues" evidence="1">
    <location>
        <begin position="70"/>
        <end position="99"/>
    </location>
</feature>
<keyword evidence="3" id="KW-1185">Reference proteome</keyword>
<evidence type="ECO:0000256" key="1">
    <source>
        <dbReference type="SAM" id="MobiDB-lite"/>
    </source>
</evidence>
<name>A0AAU9FIS9_DROMD</name>
<dbReference type="AlphaFoldDB" id="A0AAU9FIS9"/>
<protein>
    <submittedName>
        <fullName evidence="2">Uncharacterized protein</fullName>
    </submittedName>
</protein>
<feature type="compositionally biased region" description="Polar residues" evidence="1">
    <location>
        <begin position="19"/>
        <end position="46"/>
    </location>
</feature>
<proteinExistence type="predicted"/>
<organism evidence="2 3">
    <name type="scientific">Drosophila madeirensis</name>
    <name type="common">Fruit fly</name>
    <dbReference type="NCBI Taxonomy" id="30013"/>
    <lineage>
        <taxon>Eukaryota</taxon>
        <taxon>Metazoa</taxon>
        <taxon>Ecdysozoa</taxon>
        <taxon>Arthropoda</taxon>
        <taxon>Hexapoda</taxon>
        <taxon>Insecta</taxon>
        <taxon>Pterygota</taxon>
        <taxon>Neoptera</taxon>
        <taxon>Endopterygota</taxon>
        <taxon>Diptera</taxon>
        <taxon>Brachycera</taxon>
        <taxon>Muscomorpha</taxon>
        <taxon>Ephydroidea</taxon>
        <taxon>Drosophilidae</taxon>
        <taxon>Drosophila</taxon>
        <taxon>Sophophora</taxon>
    </lineage>
</organism>
<dbReference type="EMBL" id="AP029264">
    <property type="protein sequence ID" value="BFF95659.1"/>
    <property type="molecule type" value="Genomic_DNA"/>
</dbReference>
<feature type="region of interest" description="Disordered" evidence="1">
    <location>
        <begin position="18"/>
        <end position="112"/>
    </location>
</feature>
<gene>
    <name evidence="2" type="ORF">DMAD_13016</name>
</gene>
<dbReference type="Proteomes" id="UP001500889">
    <property type="component" value="Chromosome U"/>
</dbReference>
<evidence type="ECO:0000313" key="2">
    <source>
        <dbReference type="EMBL" id="BFF95659.1"/>
    </source>
</evidence>
<evidence type="ECO:0000313" key="3">
    <source>
        <dbReference type="Proteomes" id="UP001500889"/>
    </source>
</evidence>
<accession>A0AAU9FIS9</accession>
<reference evidence="2 3" key="1">
    <citation type="submission" date="2024-02" db="EMBL/GenBank/DDBJ databases">
        <title>A chromosome-level genome assembly of Drosophila madeirensis, a fruit fly species endemic to Madeira island.</title>
        <authorList>
            <person name="Tomihara K."/>
            <person name="Llopart A."/>
            <person name="Yamamoto D."/>
        </authorList>
    </citation>
    <scope>NUCLEOTIDE SEQUENCE [LARGE SCALE GENOMIC DNA]</scope>
    <source>
        <strain evidence="2 3">RF1</strain>
    </source>
</reference>
<feature type="region of interest" description="Disordered" evidence="1">
    <location>
        <begin position="186"/>
        <end position="215"/>
    </location>
</feature>